<dbReference type="SUPFAM" id="SSF53335">
    <property type="entry name" value="S-adenosyl-L-methionine-dependent methyltransferases"/>
    <property type="match status" value="1"/>
</dbReference>
<dbReference type="GO" id="GO:0008168">
    <property type="term" value="F:methyltransferase activity"/>
    <property type="evidence" value="ECO:0007669"/>
    <property type="project" value="UniProtKB-KW"/>
</dbReference>
<evidence type="ECO:0000313" key="2">
    <source>
        <dbReference type="Proteomes" id="UP001172082"/>
    </source>
</evidence>
<accession>A0ABT8KGX2</accession>
<comment type="caution">
    <text evidence="1">The sequence shown here is derived from an EMBL/GenBank/DDBJ whole genome shotgun (WGS) entry which is preliminary data.</text>
</comment>
<dbReference type="RefSeq" id="WP_346749999.1">
    <property type="nucleotide sequence ID" value="NZ_JAUJEA010000001.1"/>
</dbReference>
<dbReference type="InterPro" id="IPR029063">
    <property type="entry name" value="SAM-dependent_MTases_sf"/>
</dbReference>
<dbReference type="CDD" id="cd02440">
    <property type="entry name" value="AdoMet_MTases"/>
    <property type="match status" value="1"/>
</dbReference>
<organism evidence="1 2">
    <name type="scientific">Splendidivirga corallicola</name>
    <dbReference type="NCBI Taxonomy" id="3051826"/>
    <lineage>
        <taxon>Bacteria</taxon>
        <taxon>Pseudomonadati</taxon>
        <taxon>Bacteroidota</taxon>
        <taxon>Cytophagia</taxon>
        <taxon>Cytophagales</taxon>
        <taxon>Splendidivirgaceae</taxon>
        <taxon>Splendidivirga</taxon>
    </lineage>
</organism>
<protein>
    <submittedName>
        <fullName evidence="1">Class I SAM-dependent methyltransferase</fullName>
        <ecNumber evidence="1">2.1.1.-</ecNumber>
    </submittedName>
</protein>
<sequence length="261" mass="30298">MPSTYLFFRYISYFLNAVDEHSLQAPFVYQLYTSVIKADKRYYAFDKIEKYRTELLHDDRELMITDLGAGSRVSNSKVRKISSISRSGLSNRKFSRLLFRLIDHMKSEHVLELGTSLGINTLYMANAGKQVSVTTFEGCTETAEVAKGLFEKAEATNISLVQGNIDNNLVKYLNSHTNIDLVYFDANHRYQPTISYFKLCLPYINEKSIFIFDDIHWSKEMNKAWEEIKLHPMVTLSIDLFDAGIVFFRKELSKEHYVLTF</sequence>
<keyword evidence="2" id="KW-1185">Reference proteome</keyword>
<dbReference type="EMBL" id="JAUJEA010000001">
    <property type="protein sequence ID" value="MDN5199970.1"/>
    <property type="molecule type" value="Genomic_DNA"/>
</dbReference>
<reference evidence="1" key="1">
    <citation type="submission" date="2023-06" db="EMBL/GenBank/DDBJ databases">
        <title>Genomic of Parafulvivirga corallium.</title>
        <authorList>
            <person name="Wang G."/>
        </authorList>
    </citation>
    <scope>NUCLEOTIDE SEQUENCE</scope>
    <source>
        <strain evidence="1">BMA10</strain>
    </source>
</reference>
<dbReference type="Gene3D" id="3.40.50.150">
    <property type="entry name" value="Vaccinia Virus protein VP39"/>
    <property type="match status" value="1"/>
</dbReference>
<dbReference type="EC" id="2.1.1.-" evidence="1"/>
<gene>
    <name evidence="1" type="ORF">QQ008_01325</name>
</gene>
<proteinExistence type="predicted"/>
<dbReference type="GO" id="GO:0032259">
    <property type="term" value="P:methylation"/>
    <property type="evidence" value="ECO:0007669"/>
    <property type="project" value="UniProtKB-KW"/>
</dbReference>
<name>A0ABT8KGX2_9BACT</name>
<keyword evidence="1" id="KW-0808">Transferase</keyword>
<evidence type="ECO:0000313" key="1">
    <source>
        <dbReference type="EMBL" id="MDN5199970.1"/>
    </source>
</evidence>
<dbReference type="Proteomes" id="UP001172082">
    <property type="component" value="Unassembled WGS sequence"/>
</dbReference>
<keyword evidence="1" id="KW-0489">Methyltransferase</keyword>
<dbReference type="Pfam" id="PF13578">
    <property type="entry name" value="Methyltransf_24"/>
    <property type="match status" value="1"/>
</dbReference>